<dbReference type="InterPro" id="IPR014756">
    <property type="entry name" value="Ig_E-set"/>
</dbReference>
<dbReference type="SUPFAM" id="SSF81296">
    <property type="entry name" value="E set domains"/>
    <property type="match status" value="1"/>
</dbReference>
<comment type="similarity">
    <text evidence="2">Belongs to the Rho GDI family.</text>
</comment>
<comment type="function">
    <text evidence="4">Inhibits GDP/GTP exchange reaction of RhoB. Interacts specifically with the GDP- and GTP-bound forms of post-translationally processed Rhob and Rhog proteins, both of which show a growth-regulated expression in mammalian cells. Stimulates the release of the GDP-bound but not the GTP-bound RhoB protein. Also inhibits the GDP/GTP exchange of RhoB but shows less ability to inhibit the dissociation of prebound GTP.</text>
</comment>
<dbReference type="Pfam" id="PF02115">
    <property type="entry name" value="Rho_GDI"/>
    <property type="match status" value="1"/>
</dbReference>
<feature type="compositionally biased region" description="Basic and acidic residues" evidence="7">
    <location>
        <begin position="16"/>
        <end position="29"/>
    </location>
</feature>
<evidence type="ECO:0000256" key="7">
    <source>
        <dbReference type="SAM" id="MobiDB-lite"/>
    </source>
</evidence>
<dbReference type="Proteomes" id="UP000504635">
    <property type="component" value="Unplaced"/>
</dbReference>
<evidence type="ECO:0000256" key="4">
    <source>
        <dbReference type="ARBA" id="ARBA00053735"/>
    </source>
</evidence>
<evidence type="ECO:0000256" key="1">
    <source>
        <dbReference type="ARBA" id="ARBA00004496"/>
    </source>
</evidence>
<sequence length="201" mass="23011">MSDDNEVTTPDDLEKEPDSNYKPPPEKSINEILEIDQDDESLRKYKETLLGQAQEGPIIVEPDNPRKVIVKRLVLIPVDHPEISLDLTGDLAVLKKQTFVIKEGVSYKIRIEFIVQREIVHGLKYVQKTSKLGITVDKMTHMVGSYAPKAEIQSYTTPSEDAPSGLMARGSYTVNSLFTDDDKHEHLKWEWTFEIKKDWKD</sequence>
<comment type="subcellular location">
    <subcellularLocation>
        <location evidence="1">Cytoplasm</location>
    </subcellularLocation>
</comment>
<evidence type="ECO:0000256" key="6">
    <source>
        <dbReference type="ARBA" id="ARBA00080671"/>
    </source>
</evidence>
<dbReference type="GO" id="GO:0007266">
    <property type="term" value="P:Rho protein signal transduction"/>
    <property type="evidence" value="ECO:0007669"/>
    <property type="project" value="InterPro"/>
</dbReference>
<dbReference type="CTD" id="40179"/>
<evidence type="ECO:0000313" key="9">
    <source>
        <dbReference type="RefSeq" id="XP_030745376.1"/>
    </source>
</evidence>
<proteinExistence type="inferred from homology"/>
<reference evidence="9 10" key="1">
    <citation type="submission" date="2025-04" db="UniProtKB">
        <authorList>
            <consortium name="RefSeq"/>
        </authorList>
    </citation>
    <scope>IDENTIFICATION</scope>
    <source>
        <tissue evidence="9 10">Gonads</tissue>
    </source>
</reference>
<keyword evidence="3" id="KW-0963">Cytoplasm</keyword>
<evidence type="ECO:0000256" key="3">
    <source>
        <dbReference type="ARBA" id="ARBA00022490"/>
    </source>
</evidence>
<dbReference type="OrthoDB" id="1683373at2759"/>
<dbReference type="GO" id="GO:0005094">
    <property type="term" value="F:Rho GDP-dissociation inhibitor activity"/>
    <property type="evidence" value="ECO:0007669"/>
    <property type="project" value="InterPro"/>
</dbReference>
<evidence type="ECO:0000313" key="10">
    <source>
        <dbReference type="RefSeq" id="XP_030745377.1"/>
    </source>
</evidence>
<feature type="compositionally biased region" description="Acidic residues" evidence="7">
    <location>
        <begin position="1"/>
        <end position="15"/>
    </location>
</feature>
<accession>A0A6J2X2L7</accession>
<organism evidence="8 10">
    <name type="scientific">Sitophilus oryzae</name>
    <name type="common">Rice weevil</name>
    <name type="synonym">Curculio oryzae</name>
    <dbReference type="NCBI Taxonomy" id="7048"/>
    <lineage>
        <taxon>Eukaryota</taxon>
        <taxon>Metazoa</taxon>
        <taxon>Ecdysozoa</taxon>
        <taxon>Arthropoda</taxon>
        <taxon>Hexapoda</taxon>
        <taxon>Insecta</taxon>
        <taxon>Pterygota</taxon>
        <taxon>Neoptera</taxon>
        <taxon>Endopterygota</taxon>
        <taxon>Coleoptera</taxon>
        <taxon>Polyphaga</taxon>
        <taxon>Cucujiformia</taxon>
        <taxon>Curculionidae</taxon>
        <taxon>Dryophthorinae</taxon>
        <taxon>Sitophilus</taxon>
    </lineage>
</organism>
<dbReference type="InterPro" id="IPR000406">
    <property type="entry name" value="Rho_GDI"/>
</dbReference>
<gene>
    <name evidence="9 10" type="primary">LOC115874372</name>
</gene>
<feature type="region of interest" description="Disordered" evidence="7">
    <location>
        <begin position="1"/>
        <end position="32"/>
    </location>
</feature>
<evidence type="ECO:0000256" key="5">
    <source>
        <dbReference type="ARBA" id="ARBA00073845"/>
    </source>
</evidence>
<dbReference type="KEGG" id="soy:115874372"/>
<keyword evidence="8" id="KW-1185">Reference proteome</keyword>
<dbReference type="Gene3D" id="2.70.50.30">
    <property type="entry name" value="Coagulation Factor XIII, subunit A, domain 1"/>
    <property type="match status" value="1"/>
</dbReference>
<evidence type="ECO:0000313" key="8">
    <source>
        <dbReference type="Proteomes" id="UP000504635"/>
    </source>
</evidence>
<dbReference type="PANTHER" id="PTHR10980:SF3">
    <property type="entry name" value="LD16419P"/>
    <property type="match status" value="1"/>
</dbReference>
<dbReference type="PANTHER" id="PTHR10980">
    <property type="entry name" value="RHO GDP-DISSOCIATION INHIBITOR"/>
    <property type="match status" value="1"/>
</dbReference>
<name>A0A6J2X2L7_SITOR</name>
<dbReference type="FunFam" id="2.70.50.30:FF:000001">
    <property type="entry name" value="Rho GDP-dissociation inhibitor 1"/>
    <property type="match status" value="1"/>
</dbReference>
<dbReference type="GeneID" id="115874372"/>
<dbReference type="AlphaFoldDB" id="A0A6J2X2L7"/>
<dbReference type="InterPro" id="IPR024792">
    <property type="entry name" value="RhoGDI_dom_sf"/>
</dbReference>
<dbReference type="PRINTS" id="PR00492">
    <property type="entry name" value="RHOGDI"/>
</dbReference>
<dbReference type="GO" id="GO:0005829">
    <property type="term" value="C:cytosol"/>
    <property type="evidence" value="ECO:0007669"/>
    <property type="project" value="TreeGrafter"/>
</dbReference>
<dbReference type="GO" id="GO:0016020">
    <property type="term" value="C:membrane"/>
    <property type="evidence" value="ECO:0007669"/>
    <property type="project" value="TreeGrafter"/>
</dbReference>
<dbReference type="RefSeq" id="XP_030745376.1">
    <property type="nucleotide sequence ID" value="XM_030889516.1"/>
</dbReference>
<dbReference type="RefSeq" id="XP_030745377.1">
    <property type="nucleotide sequence ID" value="XM_030889517.1"/>
</dbReference>
<evidence type="ECO:0000256" key="2">
    <source>
        <dbReference type="ARBA" id="ARBA00009758"/>
    </source>
</evidence>
<protein>
    <recommendedName>
        <fullName evidence="5">Rho GDP-dissociation inhibitor 3</fullName>
    </recommendedName>
    <alternativeName>
        <fullName evidence="6">Rho-GDI gamma</fullName>
    </alternativeName>
</protein>